<organism evidence="2 3">
    <name type="scientific">Saitozyma podzolica</name>
    <dbReference type="NCBI Taxonomy" id="1890683"/>
    <lineage>
        <taxon>Eukaryota</taxon>
        <taxon>Fungi</taxon>
        <taxon>Dikarya</taxon>
        <taxon>Basidiomycota</taxon>
        <taxon>Agaricomycotina</taxon>
        <taxon>Tremellomycetes</taxon>
        <taxon>Tremellales</taxon>
        <taxon>Trimorphomycetaceae</taxon>
        <taxon>Saitozyma</taxon>
    </lineage>
</organism>
<name>A0A427XXT9_9TREE</name>
<comment type="caution">
    <text evidence="2">The sequence shown here is derived from an EMBL/GenBank/DDBJ whole genome shotgun (WGS) entry which is preliminary data.</text>
</comment>
<reference evidence="2 3" key="1">
    <citation type="submission" date="2018-11" db="EMBL/GenBank/DDBJ databases">
        <title>Genome sequence of Saitozyma podzolica DSM 27192.</title>
        <authorList>
            <person name="Aliyu H."/>
            <person name="Gorte O."/>
            <person name="Ochsenreither K."/>
        </authorList>
    </citation>
    <scope>NUCLEOTIDE SEQUENCE [LARGE SCALE GENOMIC DNA]</scope>
    <source>
        <strain evidence="2 3">DSM 27192</strain>
    </source>
</reference>
<keyword evidence="3" id="KW-1185">Reference proteome</keyword>
<evidence type="ECO:0000256" key="1">
    <source>
        <dbReference type="SAM" id="MobiDB-lite"/>
    </source>
</evidence>
<gene>
    <name evidence="2" type="ORF">EHS25_005600</name>
</gene>
<feature type="compositionally biased region" description="Polar residues" evidence="1">
    <location>
        <begin position="110"/>
        <end position="131"/>
    </location>
</feature>
<evidence type="ECO:0000313" key="2">
    <source>
        <dbReference type="EMBL" id="RSH83696.1"/>
    </source>
</evidence>
<protein>
    <submittedName>
        <fullName evidence="2">Uncharacterized protein</fullName>
    </submittedName>
</protein>
<dbReference type="Proteomes" id="UP000279259">
    <property type="component" value="Unassembled WGS sequence"/>
</dbReference>
<accession>A0A427XXT9</accession>
<proteinExistence type="predicted"/>
<dbReference type="AlphaFoldDB" id="A0A427XXT9"/>
<dbReference type="EMBL" id="RSCD01000024">
    <property type="protein sequence ID" value="RSH83696.1"/>
    <property type="molecule type" value="Genomic_DNA"/>
</dbReference>
<evidence type="ECO:0000313" key="3">
    <source>
        <dbReference type="Proteomes" id="UP000279259"/>
    </source>
</evidence>
<sequence>MHAGSPPSIGLGLELTAPAVDDAEGGSDPDFNRLLVNADVNATDMSVSLPADRSMFWTGFGTATMFSSAPDMYNPSVANTTGTGMVPAYTGDLNLHTFMPEEDMFPSSPPATSQPTRTWSGCSTSHSRPSC</sequence>
<dbReference type="STRING" id="1890683.A0A427XXT9"/>
<feature type="region of interest" description="Disordered" evidence="1">
    <location>
        <begin position="99"/>
        <end position="131"/>
    </location>
</feature>